<gene>
    <name evidence="17" type="primary">queH</name>
    <name evidence="18" type="ORF">SAMEA4530655_00826</name>
</gene>
<feature type="disulfide bond" description="Redox-active" evidence="17">
    <location>
        <begin position="190"/>
        <end position="192"/>
    </location>
</feature>
<keyword evidence="9 17" id="KW-0671">Queuosine biosynthesis</keyword>
<dbReference type="GO" id="GO:0052693">
    <property type="term" value="F:epoxyqueuosine reductase activity"/>
    <property type="evidence" value="ECO:0007669"/>
    <property type="project" value="UniProtKB-UniRule"/>
</dbReference>
<dbReference type="GO" id="GO:0051539">
    <property type="term" value="F:4 iron, 4 sulfur cluster binding"/>
    <property type="evidence" value="ECO:0007669"/>
    <property type="project" value="UniProtKB-UniRule"/>
</dbReference>
<sequence>MELLVVSAIERKPLALPGGHKKVLLHSCCAPCSGEVMEAIQASGIDFTIFFYNPNIHPLKEYELRKNENIRFAEKFGIPFVDADYDRDNWFERAKGMEHEPERGVRCTMCFDMRFERTALYAHEHGFPVITSSLGISRWKNMQQINDCGVRAASHYPDMLYWEYNWRKGGGSARMIEISKRENFYQQEYCGCIYSLRDTNKHRVESGRERIQLGVTFYGDGTAEQGE</sequence>
<evidence type="ECO:0000256" key="16">
    <source>
        <dbReference type="ARBA" id="ARBA00047415"/>
    </source>
</evidence>
<evidence type="ECO:0000256" key="9">
    <source>
        <dbReference type="ARBA" id="ARBA00022785"/>
    </source>
</evidence>
<evidence type="ECO:0000256" key="7">
    <source>
        <dbReference type="ARBA" id="ARBA00022694"/>
    </source>
</evidence>
<evidence type="ECO:0000313" key="19">
    <source>
        <dbReference type="Proteomes" id="UP000215126"/>
    </source>
</evidence>
<keyword evidence="14 17" id="KW-0676">Redox-active center</keyword>
<evidence type="ECO:0000256" key="10">
    <source>
        <dbReference type="ARBA" id="ARBA00023002"/>
    </source>
</evidence>
<evidence type="ECO:0000313" key="18">
    <source>
        <dbReference type="EMBL" id="SNU82138.1"/>
    </source>
</evidence>
<keyword evidence="13 17" id="KW-1015">Disulfide bond</keyword>
<evidence type="ECO:0000256" key="8">
    <source>
        <dbReference type="ARBA" id="ARBA00022723"/>
    </source>
</evidence>
<feature type="binding site" evidence="17">
    <location>
        <position position="107"/>
    </location>
    <ligand>
        <name>[4Fe-4S] cluster</name>
        <dbReference type="ChEBI" id="CHEBI:49883"/>
    </ligand>
</feature>
<evidence type="ECO:0000256" key="2">
    <source>
        <dbReference type="ARBA" id="ARBA00004691"/>
    </source>
</evidence>
<organism evidence="18 19">
    <name type="scientific">Pandoraea sputorum</name>
    <dbReference type="NCBI Taxonomy" id="93222"/>
    <lineage>
        <taxon>Bacteria</taxon>
        <taxon>Pseudomonadati</taxon>
        <taxon>Pseudomonadota</taxon>
        <taxon>Betaproteobacteria</taxon>
        <taxon>Burkholderiales</taxon>
        <taxon>Burkholderiaceae</taxon>
        <taxon>Pandoraea</taxon>
    </lineage>
</organism>
<keyword evidence="19" id="KW-1185">Reference proteome</keyword>
<comment type="function">
    <text evidence="1 17">Catalyzes the conversion of epoxyqueuosine (oQ) to queuosine (Q), which is a hypermodified base found in the wobble positions of tRNA(Asp), tRNA(Asn), tRNA(His) and tRNA(Tyr).</text>
</comment>
<dbReference type="InterPro" id="IPR003828">
    <property type="entry name" value="QueH"/>
</dbReference>
<dbReference type="GeneID" id="88093512"/>
<feature type="binding site" evidence="17">
    <location>
        <position position="29"/>
    </location>
    <ligand>
        <name>[4Fe-4S] cluster</name>
        <dbReference type="ChEBI" id="CHEBI:49883"/>
    </ligand>
</feature>
<name>A0A239SB51_9BURK</name>
<evidence type="ECO:0000256" key="6">
    <source>
        <dbReference type="ARBA" id="ARBA00022485"/>
    </source>
</evidence>
<dbReference type="AlphaFoldDB" id="A0A239SB51"/>
<keyword evidence="7 17" id="KW-0819">tRNA processing</keyword>
<proteinExistence type="inferred from homology"/>
<dbReference type="EC" id="1.17.99.6" evidence="4 17"/>
<dbReference type="STRING" id="93222.NA29_08425"/>
<dbReference type="Proteomes" id="UP000215126">
    <property type="component" value="Chromosome 1"/>
</dbReference>
<evidence type="ECO:0000256" key="14">
    <source>
        <dbReference type="ARBA" id="ARBA00023284"/>
    </source>
</evidence>
<keyword evidence="8 17" id="KW-0479">Metal-binding</keyword>
<dbReference type="HAMAP" id="MF_02089">
    <property type="entry name" value="QueH"/>
    <property type="match status" value="1"/>
</dbReference>
<evidence type="ECO:0000256" key="17">
    <source>
        <dbReference type="HAMAP-Rule" id="MF_02089"/>
    </source>
</evidence>
<dbReference type="RefSeq" id="WP_197701868.1">
    <property type="nucleotide sequence ID" value="NZ_CABPRX010000001.1"/>
</dbReference>
<evidence type="ECO:0000256" key="11">
    <source>
        <dbReference type="ARBA" id="ARBA00023004"/>
    </source>
</evidence>
<comment type="pathway">
    <text evidence="2 17">tRNA modification; tRNA-queuosine biosynthesis.</text>
</comment>
<evidence type="ECO:0000256" key="13">
    <source>
        <dbReference type="ARBA" id="ARBA00023157"/>
    </source>
</evidence>
<accession>A0A239SB51</accession>
<keyword evidence="11 17" id="KW-0408">Iron</keyword>
<evidence type="ECO:0000256" key="15">
    <source>
        <dbReference type="ARBA" id="ARBA00031446"/>
    </source>
</evidence>
<evidence type="ECO:0000256" key="1">
    <source>
        <dbReference type="ARBA" id="ARBA00002268"/>
    </source>
</evidence>
<reference evidence="18 19" key="1">
    <citation type="submission" date="2017-06" db="EMBL/GenBank/DDBJ databases">
        <authorList>
            <consortium name="Pathogen Informatics"/>
        </authorList>
    </citation>
    <scope>NUCLEOTIDE SEQUENCE [LARGE SCALE GENOMIC DNA]</scope>
    <source>
        <strain evidence="18 19">NCTC13161</strain>
    </source>
</reference>
<dbReference type="UniPathway" id="UPA00392"/>
<keyword evidence="10 17" id="KW-0560">Oxidoreductase</keyword>
<evidence type="ECO:0000256" key="3">
    <source>
        <dbReference type="ARBA" id="ARBA00008207"/>
    </source>
</evidence>
<comment type="similarity">
    <text evidence="3 17">Belongs to the QueH family.</text>
</comment>
<feature type="binding site" evidence="17">
    <location>
        <position position="110"/>
    </location>
    <ligand>
        <name>[4Fe-4S] cluster</name>
        <dbReference type="ChEBI" id="CHEBI:49883"/>
    </ligand>
</feature>
<dbReference type="PANTHER" id="PTHR36701">
    <property type="entry name" value="EPOXYQUEUOSINE REDUCTASE QUEH"/>
    <property type="match status" value="1"/>
</dbReference>
<dbReference type="Pfam" id="PF02677">
    <property type="entry name" value="QueH"/>
    <property type="match status" value="1"/>
</dbReference>
<comment type="catalytic activity">
    <reaction evidence="16 17">
        <text>epoxyqueuosine(34) in tRNA + AH2 = queuosine(34) in tRNA + A + H2O</text>
        <dbReference type="Rhea" id="RHEA:32159"/>
        <dbReference type="Rhea" id="RHEA-COMP:18571"/>
        <dbReference type="Rhea" id="RHEA-COMP:18582"/>
        <dbReference type="ChEBI" id="CHEBI:13193"/>
        <dbReference type="ChEBI" id="CHEBI:15377"/>
        <dbReference type="ChEBI" id="CHEBI:17499"/>
        <dbReference type="ChEBI" id="CHEBI:194431"/>
        <dbReference type="ChEBI" id="CHEBI:194443"/>
        <dbReference type="EC" id="1.17.99.6"/>
    </reaction>
</comment>
<dbReference type="PANTHER" id="PTHR36701:SF1">
    <property type="entry name" value="EPOXYQUEUOSINE REDUCTASE QUEH"/>
    <property type="match status" value="1"/>
</dbReference>
<evidence type="ECO:0000256" key="12">
    <source>
        <dbReference type="ARBA" id="ARBA00023014"/>
    </source>
</evidence>
<dbReference type="GO" id="GO:0008616">
    <property type="term" value="P:tRNA queuosine(34) biosynthetic process"/>
    <property type="evidence" value="ECO:0007669"/>
    <property type="project" value="UniProtKB-UniRule"/>
</dbReference>
<evidence type="ECO:0000256" key="4">
    <source>
        <dbReference type="ARBA" id="ARBA00012622"/>
    </source>
</evidence>
<evidence type="ECO:0000256" key="5">
    <source>
        <dbReference type="ARBA" id="ARBA00016895"/>
    </source>
</evidence>
<keyword evidence="12 17" id="KW-0411">Iron-sulfur</keyword>
<dbReference type="EMBL" id="LT906435">
    <property type="protein sequence ID" value="SNU82138.1"/>
    <property type="molecule type" value="Genomic_DNA"/>
</dbReference>
<dbReference type="GO" id="GO:0046872">
    <property type="term" value="F:metal ion binding"/>
    <property type="evidence" value="ECO:0007669"/>
    <property type="project" value="UniProtKB-KW"/>
</dbReference>
<protein>
    <recommendedName>
        <fullName evidence="5 17">Epoxyqueuosine reductase QueH</fullName>
        <ecNumber evidence="4 17">1.17.99.6</ecNumber>
    </recommendedName>
    <alternativeName>
        <fullName evidence="15 17">Queuosine biosynthesis protein QueH</fullName>
    </alternativeName>
</protein>
<feature type="binding site" evidence="17">
    <location>
        <position position="28"/>
    </location>
    <ligand>
        <name>[4Fe-4S] cluster</name>
        <dbReference type="ChEBI" id="CHEBI:49883"/>
    </ligand>
</feature>
<keyword evidence="6 17" id="KW-0004">4Fe-4S</keyword>